<keyword evidence="1" id="KW-0812">Transmembrane</keyword>
<dbReference type="RefSeq" id="WP_284220859.1">
    <property type="nucleotide sequence ID" value="NZ_BSOY01000006.1"/>
</dbReference>
<proteinExistence type="predicted"/>
<protein>
    <submittedName>
        <fullName evidence="2">Uncharacterized protein</fullName>
    </submittedName>
</protein>
<reference evidence="3" key="1">
    <citation type="journal article" date="2019" name="Int. J. Syst. Evol. Microbiol.">
        <title>The Global Catalogue of Microorganisms (GCM) 10K type strain sequencing project: providing services to taxonomists for standard genome sequencing and annotation.</title>
        <authorList>
            <consortium name="The Broad Institute Genomics Platform"/>
            <consortium name="The Broad Institute Genome Sequencing Center for Infectious Disease"/>
            <person name="Wu L."/>
            <person name="Ma J."/>
        </authorList>
    </citation>
    <scope>NUCLEOTIDE SEQUENCE [LARGE SCALE GENOMIC DNA]</scope>
    <source>
        <strain evidence="3">NBRC 110107</strain>
    </source>
</reference>
<sequence length="61" mass="6572">MPKPPAWLPWLGPLLAAGVGAAVGEYGLGGGFWTVLVAALVCGFAPIVVYRVWVWRRHRKG</sequence>
<accession>A0ABQ6BHK1</accession>
<keyword evidence="3" id="KW-1185">Reference proteome</keyword>
<feature type="transmembrane region" description="Helical" evidence="1">
    <location>
        <begin position="31"/>
        <end position="53"/>
    </location>
</feature>
<organism evidence="2 3">
    <name type="scientific">Brevundimonas denitrificans</name>
    <dbReference type="NCBI Taxonomy" id="1443434"/>
    <lineage>
        <taxon>Bacteria</taxon>
        <taxon>Pseudomonadati</taxon>
        <taxon>Pseudomonadota</taxon>
        <taxon>Alphaproteobacteria</taxon>
        <taxon>Caulobacterales</taxon>
        <taxon>Caulobacteraceae</taxon>
        <taxon>Brevundimonas</taxon>
    </lineage>
</organism>
<gene>
    <name evidence="2" type="ORF">GCM10007859_05360</name>
</gene>
<name>A0ABQ6BHK1_9CAUL</name>
<dbReference type="Proteomes" id="UP001156921">
    <property type="component" value="Unassembled WGS sequence"/>
</dbReference>
<keyword evidence="1" id="KW-1133">Transmembrane helix</keyword>
<evidence type="ECO:0000313" key="2">
    <source>
        <dbReference type="EMBL" id="GLS00530.1"/>
    </source>
</evidence>
<evidence type="ECO:0000256" key="1">
    <source>
        <dbReference type="SAM" id="Phobius"/>
    </source>
</evidence>
<dbReference type="EMBL" id="BSOY01000006">
    <property type="protein sequence ID" value="GLS00530.1"/>
    <property type="molecule type" value="Genomic_DNA"/>
</dbReference>
<keyword evidence="1" id="KW-0472">Membrane</keyword>
<evidence type="ECO:0000313" key="3">
    <source>
        <dbReference type="Proteomes" id="UP001156921"/>
    </source>
</evidence>
<comment type="caution">
    <text evidence="2">The sequence shown here is derived from an EMBL/GenBank/DDBJ whole genome shotgun (WGS) entry which is preliminary data.</text>
</comment>